<name>A0A4Q9N798_9APHY</name>
<evidence type="ECO:0000256" key="9">
    <source>
        <dbReference type="SAM" id="Phobius"/>
    </source>
</evidence>
<dbReference type="Proteomes" id="UP000292957">
    <property type="component" value="Unassembled WGS sequence"/>
</dbReference>
<dbReference type="PANTHER" id="PTHR12289:SF41">
    <property type="entry name" value="FAILED AXON CONNECTIONS-RELATED"/>
    <property type="match status" value="1"/>
</dbReference>
<keyword evidence="3" id="KW-0813">Transport</keyword>
<keyword evidence="4" id="KW-1000">Mitochondrion outer membrane</keyword>
<protein>
    <recommendedName>
        <fullName evidence="13">Mitochondrial outer membrane transport complex Sam37/metaxin N-terminal domain-containing protein</fullName>
    </recommendedName>
</protein>
<evidence type="ECO:0000256" key="3">
    <source>
        <dbReference type="ARBA" id="ARBA00022448"/>
    </source>
</evidence>
<evidence type="ECO:0000259" key="11">
    <source>
        <dbReference type="Pfam" id="PF17171"/>
    </source>
</evidence>
<dbReference type="InterPro" id="IPR019564">
    <property type="entry name" value="Sam37/metaxin_N"/>
</dbReference>
<dbReference type="OrthoDB" id="5835136at2759"/>
<comment type="subcellular location">
    <subcellularLocation>
        <location evidence="1">Mitochondrion outer membrane</location>
    </subcellularLocation>
</comment>
<keyword evidence="5" id="KW-0653">Protein transport</keyword>
<dbReference type="SUPFAM" id="SSF47616">
    <property type="entry name" value="GST C-terminal domain-like"/>
    <property type="match status" value="1"/>
</dbReference>
<comment type="similarity">
    <text evidence="2">Belongs to the metaxin family.</text>
</comment>
<keyword evidence="9" id="KW-0812">Transmembrane</keyword>
<keyword evidence="7 9" id="KW-0472">Membrane</keyword>
<dbReference type="GO" id="GO:0007005">
    <property type="term" value="P:mitochondrion organization"/>
    <property type="evidence" value="ECO:0007669"/>
    <property type="project" value="TreeGrafter"/>
</dbReference>
<dbReference type="EMBL" id="ML143386">
    <property type="protein sequence ID" value="TBU35997.1"/>
    <property type="molecule type" value="Genomic_DNA"/>
</dbReference>
<dbReference type="Pfam" id="PF10568">
    <property type="entry name" value="Tom37"/>
    <property type="match status" value="1"/>
</dbReference>
<dbReference type="CDD" id="cd03054">
    <property type="entry name" value="GST_N_Metaxin"/>
    <property type="match status" value="1"/>
</dbReference>
<sequence length="412" mass="45754">MSDSKLSPLLGARNICLHIWPSHGDVVSFDVSSTAALLYLQLTVPGHFSVTHCANPDLSPSGQLPFLTHGLHHVSGLSAIIAYVRKLRNAHNLDGHLTSVQTAQLTARIAHVESSYGDLVNHMLYSLQENWSSVTAPALVSMLPVPQRYYVPSRVRKSHKPRLEAAGLWHVPEVEDEPEEPRRVLGRRKKQHAPNEAHKFKTAFERENVVEKARAVFDVYDRLLGDHQFFTGSETPTTLDVVFAAHTHLLLNLPFPDPLVTSVLTGSYPRLAAHHAAVLRIALPDPAHFPPVVQKSWSSSLRYLIPWPRAPGRRRSPSAVLANAPEVQKEEWRYRLWRWGFIGASVLIAAAYIQFAAITIVIQDGSARARLPPRGGPPPDDVEEAEAVEREEGVEAQEEGQEEEGEEEGEAE</sequence>
<dbReference type="AlphaFoldDB" id="A0A4Q9N798"/>
<accession>A0A4Q9N798</accession>
<evidence type="ECO:0000256" key="6">
    <source>
        <dbReference type="ARBA" id="ARBA00023128"/>
    </source>
</evidence>
<evidence type="ECO:0000256" key="8">
    <source>
        <dbReference type="SAM" id="MobiDB-lite"/>
    </source>
</evidence>
<dbReference type="Pfam" id="PF17171">
    <property type="entry name" value="GST_C_6"/>
    <property type="match status" value="1"/>
</dbReference>
<dbReference type="InterPro" id="IPR036282">
    <property type="entry name" value="Glutathione-S-Trfase_C_sf"/>
</dbReference>
<feature type="domain" description="Mitochondrial outer membrane transport complex Sam37/metaxin N-terminal" evidence="10">
    <location>
        <begin position="33"/>
        <end position="156"/>
    </location>
</feature>
<evidence type="ECO:0000256" key="4">
    <source>
        <dbReference type="ARBA" id="ARBA00022787"/>
    </source>
</evidence>
<dbReference type="GO" id="GO:0015031">
    <property type="term" value="P:protein transport"/>
    <property type="evidence" value="ECO:0007669"/>
    <property type="project" value="UniProtKB-KW"/>
</dbReference>
<evidence type="ECO:0008006" key="13">
    <source>
        <dbReference type="Google" id="ProtNLM"/>
    </source>
</evidence>
<dbReference type="PANTHER" id="PTHR12289">
    <property type="entry name" value="METAXIN RELATED"/>
    <property type="match status" value="1"/>
</dbReference>
<organism evidence="12">
    <name type="scientific">Dichomitus squalens</name>
    <dbReference type="NCBI Taxonomy" id="114155"/>
    <lineage>
        <taxon>Eukaryota</taxon>
        <taxon>Fungi</taxon>
        <taxon>Dikarya</taxon>
        <taxon>Basidiomycota</taxon>
        <taxon>Agaricomycotina</taxon>
        <taxon>Agaricomycetes</taxon>
        <taxon>Polyporales</taxon>
        <taxon>Polyporaceae</taxon>
        <taxon>Dichomitus</taxon>
    </lineage>
</organism>
<dbReference type="InterPro" id="IPR050931">
    <property type="entry name" value="Mito_Protein_Transport_Metaxin"/>
</dbReference>
<keyword evidence="9" id="KW-1133">Transmembrane helix</keyword>
<evidence type="ECO:0000256" key="7">
    <source>
        <dbReference type="ARBA" id="ARBA00023136"/>
    </source>
</evidence>
<feature type="domain" description="Metaxin glutathione S-transferase" evidence="11">
    <location>
        <begin position="216"/>
        <end position="274"/>
    </location>
</feature>
<feature type="region of interest" description="Disordered" evidence="8">
    <location>
        <begin position="369"/>
        <end position="412"/>
    </location>
</feature>
<evidence type="ECO:0000256" key="5">
    <source>
        <dbReference type="ARBA" id="ARBA00022927"/>
    </source>
</evidence>
<evidence type="ECO:0000313" key="12">
    <source>
        <dbReference type="EMBL" id="TBU35997.1"/>
    </source>
</evidence>
<evidence type="ECO:0000256" key="1">
    <source>
        <dbReference type="ARBA" id="ARBA00004294"/>
    </source>
</evidence>
<reference evidence="12" key="1">
    <citation type="submission" date="2019-01" db="EMBL/GenBank/DDBJ databases">
        <title>Draft genome sequences of three monokaryotic isolates of the white-rot basidiomycete fungus Dichomitus squalens.</title>
        <authorList>
            <consortium name="DOE Joint Genome Institute"/>
            <person name="Lopez S.C."/>
            <person name="Andreopoulos B."/>
            <person name="Pangilinan J."/>
            <person name="Lipzen A."/>
            <person name="Riley R."/>
            <person name="Ahrendt S."/>
            <person name="Ng V."/>
            <person name="Barry K."/>
            <person name="Daum C."/>
            <person name="Grigoriev I.V."/>
            <person name="Hilden K.S."/>
            <person name="Makela M.R."/>
            <person name="de Vries R.P."/>
        </authorList>
    </citation>
    <scope>NUCLEOTIDE SEQUENCE [LARGE SCALE GENOMIC DNA]</scope>
    <source>
        <strain evidence="12">OM18370.1</strain>
    </source>
</reference>
<keyword evidence="6" id="KW-0496">Mitochondrion</keyword>
<feature type="transmembrane region" description="Helical" evidence="9">
    <location>
        <begin position="336"/>
        <end position="362"/>
    </location>
</feature>
<feature type="compositionally biased region" description="Acidic residues" evidence="8">
    <location>
        <begin position="394"/>
        <end position="412"/>
    </location>
</feature>
<dbReference type="GO" id="GO:0001401">
    <property type="term" value="C:SAM complex"/>
    <property type="evidence" value="ECO:0007669"/>
    <property type="project" value="InterPro"/>
</dbReference>
<proteinExistence type="inferred from homology"/>
<evidence type="ECO:0000256" key="2">
    <source>
        <dbReference type="ARBA" id="ARBA00009170"/>
    </source>
</evidence>
<evidence type="ECO:0000259" key="10">
    <source>
        <dbReference type="Pfam" id="PF10568"/>
    </source>
</evidence>
<dbReference type="InterPro" id="IPR033468">
    <property type="entry name" value="Metaxin_GST"/>
</dbReference>
<gene>
    <name evidence="12" type="ORF">BD311DRAFT_708622</name>
</gene>